<sequence length="411" mass="46271">MLTKLTFICLYPPALDGSAFSNAELIHGLAQKGYKIDVIAQPCEGDHAYDIWTKQKYNVNVYRVPIELVYEGTPPSEHQYQVVHKFIKNILEKDIEKNMQSDLLIIGHDSWAWYQPLAHQYGLTVVQHLRGTPTRSILNGIYPDSAKNAFLRCILAADYIVAHSKHFEHLVSKLGYSKHKTYTLYQGIDTNLFCPEVAKQGAIPIKNNLGLPSKSKIILHVSNHCPVKRIQDIIHSAEIVIAKQPDTYYVIVGEGPETNKVKAAIEQSAFPNHFRLTGRVSRQDIPSYLGLGEIFILSSETEGFPRATLEAQACGLYLIISDMPAGRERTLNGLIGTNYQVGDPKALAAATLEVLSMSANKFYEVTSRAKNYVKQECSFYAQLDKYELFLNKVYAEKQNKKQIAVQECNFQ</sequence>
<reference evidence="3 4" key="1">
    <citation type="submission" date="2020-07" db="EMBL/GenBank/DDBJ databases">
        <title>Endozoicomonas sp. nov., isolated from sediment.</title>
        <authorList>
            <person name="Gu T."/>
        </authorList>
    </citation>
    <scope>NUCLEOTIDE SEQUENCE [LARGE SCALE GENOMIC DNA]</scope>
    <source>
        <strain evidence="3 4">SM1973</strain>
    </source>
</reference>
<dbReference type="GO" id="GO:0016757">
    <property type="term" value="F:glycosyltransferase activity"/>
    <property type="evidence" value="ECO:0007669"/>
    <property type="project" value="InterPro"/>
</dbReference>
<accession>A0A853I8H1</accession>
<dbReference type="Pfam" id="PF13439">
    <property type="entry name" value="Glyco_transf_4"/>
    <property type="match status" value="1"/>
</dbReference>
<keyword evidence="4" id="KW-1185">Reference proteome</keyword>
<evidence type="ECO:0000313" key="4">
    <source>
        <dbReference type="Proteomes" id="UP000569732"/>
    </source>
</evidence>
<dbReference type="PANTHER" id="PTHR45947:SF3">
    <property type="entry name" value="SULFOQUINOVOSYL TRANSFERASE SQD2"/>
    <property type="match status" value="1"/>
</dbReference>
<dbReference type="CDD" id="cd03801">
    <property type="entry name" value="GT4_PimA-like"/>
    <property type="match status" value="1"/>
</dbReference>
<feature type="domain" description="Glycosyl transferase family 1" evidence="1">
    <location>
        <begin position="206"/>
        <end position="361"/>
    </location>
</feature>
<dbReference type="Pfam" id="PF00534">
    <property type="entry name" value="Glycos_transf_1"/>
    <property type="match status" value="1"/>
</dbReference>
<dbReference type="RefSeq" id="WP_180571594.1">
    <property type="nucleotide sequence ID" value="NZ_JACCKB010000108.1"/>
</dbReference>
<dbReference type="PANTHER" id="PTHR45947">
    <property type="entry name" value="SULFOQUINOVOSYL TRANSFERASE SQD2"/>
    <property type="match status" value="1"/>
</dbReference>
<evidence type="ECO:0000259" key="1">
    <source>
        <dbReference type="Pfam" id="PF00534"/>
    </source>
</evidence>
<comment type="caution">
    <text evidence="3">The sequence shown here is derived from an EMBL/GenBank/DDBJ whole genome shotgun (WGS) entry which is preliminary data.</text>
</comment>
<gene>
    <name evidence="3" type="ORF">H0A36_26720</name>
</gene>
<feature type="domain" description="Glycosyltransferase subfamily 4-like N-terminal" evidence="2">
    <location>
        <begin position="17"/>
        <end position="191"/>
    </location>
</feature>
<name>A0A853I8H1_9GAMM</name>
<evidence type="ECO:0000259" key="2">
    <source>
        <dbReference type="Pfam" id="PF13439"/>
    </source>
</evidence>
<dbReference type="InterPro" id="IPR028098">
    <property type="entry name" value="Glyco_trans_4-like_N"/>
</dbReference>
<dbReference type="InterPro" id="IPR001296">
    <property type="entry name" value="Glyco_trans_1"/>
</dbReference>
<dbReference type="AlphaFoldDB" id="A0A853I8H1"/>
<dbReference type="Gene3D" id="3.40.50.2000">
    <property type="entry name" value="Glycogen Phosphorylase B"/>
    <property type="match status" value="2"/>
</dbReference>
<proteinExistence type="predicted"/>
<dbReference type="SUPFAM" id="SSF53756">
    <property type="entry name" value="UDP-Glycosyltransferase/glycogen phosphorylase"/>
    <property type="match status" value="1"/>
</dbReference>
<organism evidence="3 4">
    <name type="scientific">Spartinivicinus marinus</name>
    <dbReference type="NCBI Taxonomy" id="2994442"/>
    <lineage>
        <taxon>Bacteria</taxon>
        <taxon>Pseudomonadati</taxon>
        <taxon>Pseudomonadota</taxon>
        <taxon>Gammaproteobacteria</taxon>
        <taxon>Oceanospirillales</taxon>
        <taxon>Zooshikellaceae</taxon>
        <taxon>Spartinivicinus</taxon>
    </lineage>
</organism>
<dbReference type="InterPro" id="IPR050194">
    <property type="entry name" value="Glycosyltransferase_grp1"/>
</dbReference>
<dbReference type="Proteomes" id="UP000569732">
    <property type="component" value="Unassembled WGS sequence"/>
</dbReference>
<protein>
    <submittedName>
        <fullName evidence="3">Glycosyltransferase family 4 protein</fullName>
    </submittedName>
</protein>
<evidence type="ECO:0000313" key="3">
    <source>
        <dbReference type="EMBL" id="NYZ69613.1"/>
    </source>
</evidence>
<dbReference type="EMBL" id="JACCKB010000108">
    <property type="protein sequence ID" value="NYZ69613.1"/>
    <property type="molecule type" value="Genomic_DNA"/>
</dbReference>